<keyword evidence="1" id="KW-0812">Transmembrane</keyword>
<sequence length="241" mass="26412">MTTGETLLVLLCGLCFAIDLYCWHASIQFIGPGLATIIGNFQVFVLTLVSVLFFGQKIRPVFYLSLPLAFLGLYLIIGFSWSTLSADYRAGIYLGLATALFYSAFLLTLRKIQQTQQAISFFYGLMLASAASALFLGLMILFSGASWQIPGLLPLGSLLCLALFSQTIGWAFIANSLPKAIPSVAGLILLLQPALAFIWDVLIFDRPTSLLQWVGVLITLVAIYLGMSANRPETRQRPQEQ</sequence>
<dbReference type="SUPFAM" id="SSF103481">
    <property type="entry name" value="Multidrug resistance efflux transporter EmrE"/>
    <property type="match status" value="2"/>
</dbReference>
<proteinExistence type="predicted"/>
<feature type="transmembrane region" description="Helical" evidence="1">
    <location>
        <begin position="151"/>
        <end position="172"/>
    </location>
</feature>
<feature type="domain" description="EamA" evidence="2">
    <location>
        <begin position="90"/>
        <end position="225"/>
    </location>
</feature>
<feature type="transmembrane region" description="Helical" evidence="1">
    <location>
        <begin position="90"/>
        <end position="109"/>
    </location>
</feature>
<dbReference type="Pfam" id="PF00892">
    <property type="entry name" value="EamA"/>
    <property type="match status" value="1"/>
</dbReference>
<keyword evidence="4" id="KW-1185">Reference proteome</keyword>
<name>A0ABM7WEH1_9BACT</name>
<dbReference type="InterPro" id="IPR000620">
    <property type="entry name" value="EamA_dom"/>
</dbReference>
<organism evidence="3 4">
    <name type="scientific">Desulfofustis limnaeus</name>
    <dbReference type="NCBI Taxonomy" id="2740163"/>
    <lineage>
        <taxon>Bacteria</taxon>
        <taxon>Pseudomonadati</taxon>
        <taxon>Thermodesulfobacteriota</taxon>
        <taxon>Desulfobulbia</taxon>
        <taxon>Desulfobulbales</taxon>
        <taxon>Desulfocapsaceae</taxon>
        <taxon>Desulfofustis</taxon>
    </lineage>
</organism>
<evidence type="ECO:0000313" key="3">
    <source>
        <dbReference type="EMBL" id="BDD89386.1"/>
    </source>
</evidence>
<evidence type="ECO:0000313" key="4">
    <source>
        <dbReference type="Proteomes" id="UP000830055"/>
    </source>
</evidence>
<feature type="transmembrane region" description="Helical" evidence="1">
    <location>
        <begin position="7"/>
        <end position="27"/>
    </location>
</feature>
<evidence type="ECO:0000256" key="1">
    <source>
        <dbReference type="SAM" id="Phobius"/>
    </source>
</evidence>
<evidence type="ECO:0000259" key="2">
    <source>
        <dbReference type="Pfam" id="PF00892"/>
    </source>
</evidence>
<dbReference type="EMBL" id="AP025516">
    <property type="protein sequence ID" value="BDD89386.1"/>
    <property type="molecule type" value="Genomic_DNA"/>
</dbReference>
<dbReference type="PANTHER" id="PTHR22911">
    <property type="entry name" value="ACYL-MALONYL CONDENSING ENZYME-RELATED"/>
    <property type="match status" value="1"/>
</dbReference>
<feature type="transmembrane region" description="Helical" evidence="1">
    <location>
        <begin position="121"/>
        <end position="145"/>
    </location>
</feature>
<keyword evidence="1" id="KW-1133">Transmembrane helix</keyword>
<dbReference type="InterPro" id="IPR037185">
    <property type="entry name" value="EmrE-like"/>
</dbReference>
<gene>
    <name evidence="3" type="ORF">DPPLL_37510</name>
</gene>
<feature type="transmembrane region" description="Helical" evidence="1">
    <location>
        <begin position="184"/>
        <end position="204"/>
    </location>
</feature>
<keyword evidence="1" id="KW-0472">Membrane</keyword>
<reference evidence="3 4" key="1">
    <citation type="submission" date="2022-01" db="EMBL/GenBank/DDBJ databases">
        <title>Desulfofustis limnae sp. nov., a novel mesophilic sulfate-reducing bacterium isolated from marsh soil.</title>
        <authorList>
            <person name="Watanabe M."/>
            <person name="Takahashi A."/>
            <person name="Kojima H."/>
            <person name="Fukui M."/>
        </authorList>
    </citation>
    <scope>NUCLEOTIDE SEQUENCE [LARGE SCALE GENOMIC DNA]</scope>
    <source>
        <strain evidence="3 4">PPLL</strain>
    </source>
</reference>
<feature type="transmembrane region" description="Helical" evidence="1">
    <location>
        <begin position="33"/>
        <end position="54"/>
    </location>
</feature>
<protein>
    <recommendedName>
        <fullName evidence="2">EamA domain-containing protein</fullName>
    </recommendedName>
</protein>
<dbReference type="Proteomes" id="UP000830055">
    <property type="component" value="Chromosome"/>
</dbReference>
<feature type="transmembrane region" description="Helical" evidence="1">
    <location>
        <begin position="61"/>
        <end position="84"/>
    </location>
</feature>
<feature type="transmembrane region" description="Helical" evidence="1">
    <location>
        <begin position="210"/>
        <end position="227"/>
    </location>
</feature>
<accession>A0ABM7WEH1</accession>